<evidence type="ECO:0000313" key="2">
    <source>
        <dbReference type="Proteomes" id="UP000822688"/>
    </source>
</evidence>
<evidence type="ECO:0000313" key="1">
    <source>
        <dbReference type="EMBL" id="KAG0586463.1"/>
    </source>
</evidence>
<accession>A0A8T0IVS3</accession>
<sequence length="118" mass="13018">MGNVRWKCSSSVEVESAWEAISNGEFYFISLGGVEKTIARKIFKIVGARYFARKIFCTAFRCGNGSHEVTQVICGVAGISRLEEVFLLLIQLDKAGVIICSSSLTSFIARGLLKRQMC</sequence>
<gene>
    <name evidence="1" type="ORF">KC19_2G092200</name>
</gene>
<keyword evidence="2" id="KW-1185">Reference proteome</keyword>
<protein>
    <submittedName>
        <fullName evidence="1">Uncharacterized protein</fullName>
    </submittedName>
</protein>
<proteinExistence type="predicted"/>
<name>A0A8T0IVS3_CERPU</name>
<dbReference type="Proteomes" id="UP000822688">
    <property type="component" value="Chromosome 2"/>
</dbReference>
<organism evidence="1 2">
    <name type="scientific">Ceratodon purpureus</name>
    <name type="common">Fire moss</name>
    <name type="synonym">Dicranum purpureum</name>
    <dbReference type="NCBI Taxonomy" id="3225"/>
    <lineage>
        <taxon>Eukaryota</taxon>
        <taxon>Viridiplantae</taxon>
        <taxon>Streptophyta</taxon>
        <taxon>Embryophyta</taxon>
        <taxon>Bryophyta</taxon>
        <taxon>Bryophytina</taxon>
        <taxon>Bryopsida</taxon>
        <taxon>Dicranidae</taxon>
        <taxon>Pseudoditrichales</taxon>
        <taxon>Ditrichaceae</taxon>
        <taxon>Ceratodon</taxon>
    </lineage>
</organism>
<reference evidence="1" key="1">
    <citation type="submission" date="2020-06" db="EMBL/GenBank/DDBJ databases">
        <title>WGS assembly of Ceratodon purpureus strain R40.</title>
        <authorList>
            <person name="Carey S.B."/>
            <person name="Jenkins J."/>
            <person name="Shu S."/>
            <person name="Lovell J.T."/>
            <person name="Sreedasyam A."/>
            <person name="Maumus F."/>
            <person name="Tiley G.P."/>
            <person name="Fernandez-Pozo N."/>
            <person name="Barry K."/>
            <person name="Chen C."/>
            <person name="Wang M."/>
            <person name="Lipzen A."/>
            <person name="Daum C."/>
            <person name="Saski C.A."/>
            <person name="Payton A.C."/>
            <person name="Mcbreen J.C."/>
            <person name="Conrad R.E."/>
            <person name="Kollar L.M."/>
            <person name="Olsson S."/>
            <person name="Huttunen S."/>
            <person name="Landis J.B."/>
            <person name="Wickett N.J."/>
            <person name="Johnson M.G."/>
            <person name="Rensing S.A."/>
            <person name="Grimwood J."/>
            <person name="Schmutz J."/>
            <person name="Mcdaniel S.F."/>
        </authorList>
    </citation>
    <scope>NUCLEOTIDE SEQUENCE</scope>
    <source>
        <strain evidence="1">R40</strain>
    </source>
</reference>
<dbReference type="EMBL" id="CM026422">
    <property type="protein sequence ID" value="KAG0586463.1"/>
    <property type="molecule type" value="Genomic_DNA"/>
</dbReference>
<dbReference type="AlphaFoldDB" id="A0A8T0IVS3"/>
<comment type="caution">
    <text evidence="1">The sequence shown here is derived from an EMBL/GenBank/DDBJ whole genome shotgun (WGS) entry which is preliminary data.</text>
</comment>